<feature type="domain" description="Beta-lactamase-related" evidence="1">
    <location>
        <begin position="15"/>
        <end position="355"/>
    </location>
</feature>
<name>A0AB39HRJ3_9BACI</name>
<dbReference type="RefSeq" id="WP_368653304.1">
    <property type="nucleotide sequence ID" value="NZ_CP162599.1"/>
</dbReference>
<dbReference type="PANTHER" id="PTHR46825:SF9">
    <property type="entry name" value="BETA-LACTAMASE-RELATED DOMAIN-CONTAINING PROTEIN"/>
    <property type="match status" value="1"/>
</dbReference>
<reference evidence="2" key="1">
    <citation type="submission" date="2024-07" db="EMBL/GenBank/DDBJ databases">
        <title>Halotolerant mesophilic bacterium Ornithinibacillus sp. 4-3, sp. nov., isolated from soil.</title>
        <authorList>
            <person name="Sidarenka A.V."/>
            <person name="Guliayeva D.E."/>
            <person name="Leanovich S.I."/>
            <person name="Hileuskaya K.S."/>
            <person name="Akhremchuk A.E."/>
            <person name="Sikolenko M.A."/>
            <person name="Valentovich L.N."/>
        </authorList>
    </citation>
    <scope>NUCLEOTIDE SEQUENCE</scope>
    <source>
        <strain evidence="2">4-3</strain>
    </source>
</reference>
<dbReference type="PANTHER" id="PTHR46825">
    <property type="entry name" value="D-ALANYL-D-ALANINE-CARBOXYPEPTIDASE/ENDOPEPTIDASE AMPH"/>
    <property type="match status" value="1"/>
</dbReference>
<dbReference type="AlphaFoldDB" id="A0AB39HRJ3"/>
<protein>
    <submittedName>
        <fullName evidence="2">Serine hydrolase domain-containing protein</fullName>
        <ecNumber evidence="2">3.-.-.-</ecNumber>
    </submittedName>
</protein>
<dbReference type="Pfam" id="PF00144">
    <property type="entry name" value="Beta-lactamase"/>
    <property type="match status" value="1"/>
</dbReference>
<keyword evidence="2" id="KW-0378">Hydrolase</keyword>
<accession>A0AB39HRJ3</accession>
<evidence type="ECO:0000313" key="2">
    <source>
        <dbReference type="EMBL" id="XDK32616.1"/>
    </source>
</evidence>
<evidence type="ECO:0000259" key="1">
    <source>
        <dbReference type="Pfam" id="PF00144"/>
    </source>
</evidence>
<organism evidence="2">
    <name type="scientific">Ornithinibacillus sp. 4-3</name>
    <dbReference type="NCBI Taxonomy" id="3231488"/>
    <lineage>
        <taxon>Bacteria</taxon>
        <taxon>Bacillati</taxon>
        <taxon>Bacillota</taxon>
        <taxon>Bacilli</taxon>
        <taxon>Bacillales</taxon>
        <taxon>Bacillaceae</taxon>
        <taxon>Ornithinibacillus</taxon>
    </lineage>
</organism>
<sequence>MSEEKMSKEINDFCERIVSKYQIPGFAIGLAKNGGPYWDKGFGFRNADKQLPVTADTVYGIGSITKSFTCVAIMQLQEQGKLSVHDPVVKYIPEFKTPEDEHTKKVTIHHLMTHTPGLPPLPTLYAAMKDSMANDPKIEGQEEPTNEIKAVNTYDEFLTYLGELDYEFIGEPGTEFSYSNDGYALLGIIINRVSGIEYEEYIKKYILEPLGMKHTVFHLHELVDHDNVSILYDSRKEDEKTIVFESNNPWDSPSMRAAGFLKSTVNDMLKYAEIYRNNGRYGDTQILTEESVKHMTTPHISCGEEQYYGYGLMITPDFYGHKLVEHGGAIKGVAAQMNILPEVGLTGVSISNLGGVPSTKMLFGAFANELDQSITESHLTMEEIELTVDELKEYENTFQSGEGAKVDFEVEEGQLLIKTTDFTEKLQSVGNDKFALSFREDKMIIRFIRNDNGEIIRVAFGFRQIPKAQEQSEHVEV</sequence>
<dbReference type="InterPro" id="IPR050491">
    <property type="entry name" value="AmpC-like"/>
</dbReference>
<dbReference type="EMBL" id="CP162599">
    <property type="protein sequence ID" value="XDK32616.1"/>
    <property type="molecule type" value="Genomic_DNA"/>
</dbReference>
<dbReference type="Gene3D" id="3.40.710.10">
    <property type="entry name" value="DD-peptidase/beta-lactamase superfamily"/>
    <property type="match status" value="1"/>
</dbReference>
<dbReference type="GO" id="GO:0016787">
    <property type="term" value="F:hydrolase activity"/>
    <property type="evidence" value="ECO:0007669"/>
    <property type="project" value="UniProtKB-KW"/>
</dbReference>
<dbReference type="InterPro" id="IPR001466">
    <property type="entry name" value="Beta-lactam-related"/>
</dbReference>
<proteinExistence type="predicted"/>
<dbReference type="SUPFAM" id="SSF56601">
    <property type="entry name" value="beta-lactamase/transpeptidase-like"/>
    <property type="match status" value="1"/>
</dbReference>
<dbReference type="EC" id="3.-.-.-" evidence="2"/>
<dbReference type="InterPro" id="IPR012338">
    <property type="entry name" value="Beta-lactam/transpept-like"/>
</dbReference>
<gene>
    <name evidence="2" type="ORF">AB4Y30_16660</name>
</gene>